<dbReference type="Proteomes" id="UP000180043">
    <property type="component" value="Unassembled WGS sequence"/>
</dbReference>
<dbReference type="AlphaFoldDB" id="A0A1S1LIB3"/>
<evidence type="ECO:0000313" key="2">
    <source>
        <dbReference type="Proteomes" id="UP000180043"/>
    </source>
</evidence>
<proteinExistence type="predicted"/>
<name>A0A1S1LIB3_MYCCH</name>
<accession>A0A1S1LIB3</accession>
<sequence>MIGAVTPADEDAAPINWSIRLVTEEADQWDDLLFSLRKETSRRTLSKADIMRALIELASNDPTVRSALIAALITPR</sequence>
<gene>
    <name evidence="1" type="ORF">BKG82_28395</name>
</gene>
<reference evidence="1 2" key="1">
    <citation type="submission" date="2016-10" db="EMBL/GenBank/DDBJ databases">
        <title>Evaluation of Human, Veterinary and Environmental Mycobacterium chelonae Isolates by Core Genome Phylogenomic Analysis, Targeted Gene Comparison, and Anti-microbial Susceptibility Patterns: A Tale of Mistaken Identities.</title>
        <authorList>
            <person name="Fogelson S.B."/>
            <person name="Camus A.C."/>
            <person name="Lorenz W."/>
            <person name="Vasireddy R."/>
            <person name="Vasireddy S."/>
            <person name="Smith T."/>
            <person name="Brown-Elliott B.A."/>
            <person name="Wallace R.J.Jr."/>
            <person name="Hasan N.A."/>
            <person name="Reischl U."/>
            <person name="Sanchez S."/>
        </authorList>
    </citation>
    <scope>NUCLEOTIDE SEQUENCE [LARGE SCALE GENOMIC DNA]</scope>
    <source>
        <strain evidence="1 2">15515</strain>
    </source>
</reference>
<evidence type="ECO:0000313" key="1">
    <source>
        <dbReference type="EMBL" id="OHU46105.1"/>
    </source>
</evidence>
<protein>
    <submittedName>
        <fullName evidence="1">Uncharacterized protein</fullName>
    </submittedName>
</protein>
<comment type="caution">
    <text evidence="1">The sequence shown here is derived from an EMBL/GenBank/DDBJ whole genome shotgun (WGS) entry which is preliminary data.</text>
</comment>
<dbReference type="EMBL" id="MLIQ01000049">
    <property type="protein sequence ID" value="OHU46105.1"/>
    <property type="molecule type" value="Genomic_DNA"/>
</dbReference>
<organism evidence="1 2">
    <name type="scientific">Mycobacteroides chelonae</name>
    <name type="common">Mycobacterium chelonae</name>
    <dbReference type="NCBI Taxonomy" id="1774"/>
    <lineage>
        <taxon>Bacteria</taxon>
        <taxon>Bacillati</taxon>
        <taxon>Actinomycetota</taxon>
        <taxon>Actinomycetes</taxon>
        <taxon>Mycobacteriales</taxon>
        <taxon>Mycobacteriaceae</taxon>
        <taxon>Mycobacteroides</taxon>
    </lineage>
</organism>